<accession>A0A2T4BLE9</accession>
<feature type="domain" description="Peptidase S33 tripeptidyl aminopeptidase-like C-terminal" evidence="2">
    <location>
        <begin position="401"/>
        <end position="496"/>
    </location>
</feature>
<sequence>MSGRISRLILFLLILASVATSQSNIPLKWTECNPPNPYPNVQCAKHPVKYDWVAGLSQYTAMSAMRVKSRAEKPKGTIFLPSGPKRSGIRLLKQYLGDNSSAAMELLDEYHIMGLDVRGISEHSPVKCNATRWNRRVPSMVKNMAQFNRMQQHWRHIGEECREMTGELLFDHMDTFTIGQDLENVRYNNWELPSKNRKLHMIGLSWGAQIGLAYVEKISAYMGNVVLDGTPDHTQGPISTIMAESAAFETTLKHFFAWCKAESSCALHHQPDLEHFFTQLTATAEVKPIRAPKCKQAIGESSCRPDVSLEEMLLSVQRYLAPGPPRWPLLAEGLLEASRGDASAFSAPWFTGETDPTATWASLITGCQDWIPARDYYELLGTQRTMRILSPLTRGYTQSFLYYSRCISWPRSAKKIQNGQRPLLQEGNSIKSLLLVSSVLDPITSTQGAISLRSQIPKGVLVFTNKTGHRSYGAPGDLTYIVNSVLRTGNFPQDGSVYQT</sequence>
<keyword evidence="1" id="KW-0732">Signal</keyword>
<dbReference type="GeneID" id="36602798"/>
<dbReference type="InterPro" id="IPR013595">
    <property type="entry name" value="Pept_S33_TAP-like_C"/>
</dbReference>
<dbReference type="Pfam" id="PF08386">
    <property type="entry name" value="Abhydrolase_4"/>
    <property type="match status" value="1"/>
</dbReference>
<proteinExistence type="predicted"/>
<reference evidence="4" key="1">
    <citation type="submission" date="2016-07" db="EMBL/GenBank/DDBJ databases">
        <title>Multiple horizontal gene transfer events from other fungi enriched the ability of initially mycotrophic Trichoderma (Ascomycota) to feed on dead plant biomass.</title>
        <authorList>
            <consortium name="DOE Joint Genome Institute"/>
            <person name="Atanasova L."/>
            <person name="Chenthamara K."/>
            <person name="Zhang J."/>
            <person name="Grujic M."/>
            <person name="Henrissat B."/>
            <person name="Kuo A."/>
            <person name="Aerts A."/>
            <person name="Salamov A."/>
            <person name="Lipzen A."/>
            <person name="Labutti K."/>
            <person name="Barry K."/>
            <person name="Miao Y."/>
            <person name="Rahimi M.J."/>
            <person name="Shen Q."/>
            <person name="Grigoriev I.V."/>
            <person name="Kubicek C.P."/>
            <person name="Druzhinina I.S."/>
        </authorList>
    </citation>
    <scope>NUCLEOTIDE SEQUENCE [LARGE SCALE GENOMIC DNA]</scope>
    <source>
        <strain evidence="4">TUCIM 6016</strain>
    </source>
</reference>
<evidence type="ECO:0000256" key="1">
    <source>
        <dbReference type="SAM" id="SignalP"/>
    </source>
</evidence>
<dbReference type="EMBL" id="KZ680207">
    <property type="protein sequence ID" value="PTB70145.1"/>
    <property type="molecule type" value="Genomic_DNA"/>
</dbReference>
<gene>
    <name evidence="3" type="ORF">BBK36DRAFT_1164705</name>
</gene>
<feature type="chain" id="PRO_5015693995" description="Peptidase S33 tripeptidyl aminopeptidase-like C-terminal domain-containing protein" evidence="1">
    <location>
        <begin position="22"/>
        <end position="500"/>
    </location>
</feature>
<evidence type="ECO:0000313" key="4">
    <source>
        <dbReference type="Proteomes" id="UP000241546"/>
    </source>
</evidence>
<evidence type="ECO:0000313" key="3">
    <source>
        <dbReference type="EMBL" id="PTB70145.1"/>
    </source>
</evidence>
<dbReference type="Gene3D" id="3.40.50.1820">
    <property type="entry name" value="alpha/beta hydrolase"/>
    <property type="match status" value="1"/>
</dbReference>
<name>A0A2T4BLE9_9HYPO</name>
<dbReference type="SUPFAM" id="SSF53474">
    <property type="entry name" value="alpha/beta-Hydrolases"/>
    <property type="match status" value="1"/>
</dbReference>
<protein>
    <recommendedName>
        <fullName evidence="2">Peptidase S33 tripeptidyl aminopeptidase-like C-terminal domain-containing protein</fullName>
    </recommendedName>
</protein>
<feature type="signal peptide" evidence="1">
    <location>
        <begin position="1"/>
        <end position="21"/>
    </location>
</feature>
<evidence type="ECO:0000259" key="2">
    <source>
        <dbReference type="Pfam" id="PF08386"/>
    </source>
</evidence>
<dbReference type="Proteomes" id="UP000241546">
    <property type="component" value="Unassembled WGS sequence"/>
</dbReference>
<organism evidence="3 4">
    <name type="scientific">Trichoderma citrinoviride</name>
    <dbReference type="NCBI Taxonomy" id="58853"/>
    <lineage>
        <taxon>Eukaryota</taxon>
        <taxon>Fungi</taxon>
        <taxon>Dikarya</taxon>
        <taxon>Ascomycota</taxon>
        <taxon>Pezizomycotina</taxon>
        <taxon>Sordariomycetes</taxon>
        <taxon>Hypocreomycetidae</taxon>
        <taxon>Hypocreales</taxon>
        <taxon>Hypocreaceae</taxon>
        <taxon>Trichoderma</taxon>
    </lineage>
</organism>
<dbReference type="RefSeq" id="XP_024753465.1">
    <property type="nucleotide sequence ID" value="XM_024894680.1"/>
</dbReference>
<dbReference type="OrthoDB" id="425534at2759"/>
<dbReference type="AlphaFoldDB" id="A0A2T4BLE9"/>
<keyword evidence="4" id="KW-1185">Reference proteome</keyword>
<dbReference type="InterPro" id="IPR029058">
    <property type="entry name" value="AB_hydrolase_fold"/>
</dbReference>